<organism evidence="1">
    <name type="scientific">Sinomonas puerhi</name>
    <dbReference type="NCBI Taxonomy" id="3238584"/>
    <lineage>
        <taxon>Bacteria</taxon>
        <taxon>Bacillati</taxon>
        <taxon>Actinomycetota</taxon>
        <taxon>Actinomycetes</taxon>
        <taxon>Micrococcales</taxon>
        <taxon>Micrococcaceae</taxon>
        <taxon>Sinomonas</taxon>
    </lineage>
</organism>
<dbReference type="PANTHER" id="PTHR42941">
    <property type="entry name" value="SLL1037 PROTEIN"/>
    <property type="match status" value="1"/>
</dbReference>
<dbReference type="AlphaFoldDB" id="A0AB39L4P4"/>
<dbReference type="EMBL" id="CP163302">
    <property type="protein sequence ID" value="XDP45971.1"/>
    <property type="molecule type" value="Genomic_DNA"/>
</dbReference>
<dbReference type="PANTHER" id="PTHR42941:SF1">
    <property type="entry name" value="SLL1037 PROTEIN"/>
    <property type="match status" value="1"/>
</dbReference>
<dbReference type="InterPro" id="IPR006311">
    <property type="entry name" value="TAT_signal"/>
</dbReference>
<protein>
    <submittedName>
        <fullName evidence="1">TAXI family TRAP transporter solute-binding subunit</fullName>
    </submittedName>
</protein>
<dbReference type="PROSITE" id="PS51318">
    <property type="entry name" value="TAT"/>
    <property type="match status" value="1"/>
</dbReference>
<dbReference type="KEGG" id="spue:AB5L97_02825"/>
<dbReference type="NCBIfam" id="TIGR02122">
    <property type="entry name" value="TRAP_TAXI"/>
    <property type="match status" value="1"/>
</dbReference>
<reference evidence="1" key="1">
    <citation type="submission" date="2024-07" db="EMBL/GenBank/DDBJ databases">
        <authorList>
            <person name="fu j."/>
        </authorList>
    </citation>
    <scope>NUCLEOTIDE SEQUENCE</scope>
    <source>
        <strain evidence="1">P10A9</strain>
    </source>
</reference>
<evidence type="ECO:0000313" key="1">
    <source>
        <dbReference type="EMBL" id="XDP45971.1"/>
    </source>
</evidence>
<dbReference type="InterPro" id="IPR011852">
    <property type="entry name" value="TRAP_TAXI"/>
</dbReference>
<dbReference type="Pfam" id="PF16868">
    <property type="entry name" value="NMT1_3"/>
    <property type="match status" value="1"/>
</dbReference>
<sequence length="345" mass="35352">MPERPGAPGPTEFRVTRARITPAPLTRRRFLRAGLAAAASGLVLPAAACAPVPPADSIMVAGGEQGGFYLEFATLLAQSLERHGVARHASTLETGGSVANMDRIATGGAALGISLADAAANGINSIAGPAPSSAPASPRLMALARVYENYVHLLVRKDSGIAAVADLAGRAVGVGAPGAGTGFTAHRLLEAAGVTVREESLGLNQGLAALRTGDVEALFWSGGVPTAAVATATKDVGLRLIDLSPLIAPTRARFGEYYERVLVPAGAYEGIPSTWTVGAANLLLCREDLHADTVRATVNLLLTHASELVPSTSLGVQFLSPETLINTAGIPLHPAAEAAYREFHG</sequence>
<name>A0AB39L4P4_9MICC</name>
<dbReference type="SUPFAM" id="SSF53850">
    <property type="entry name" value="Periplasmic binding protein-like II"/>
    <property type="match status" value="1"/>
</dbReference>
<dbReference type="RefSeq" id="WP_369046374.1">
    <property type="nucleotide sequence ID" value="NZ_CP163302.1"/>
</dbReference>
<dbReference type="Gene3D" id="3.40.190.10">
    <property type="entry name" value="Periplasmic binding protein-like II"/>
    <property type="match status" value="2"/>
</dbReference>
<proteinExistence type="predicted"/>
<accession>A0AB39L4P4</accession>
<gene>
    <name evidence="1" type="ORF">AB5L97_02825</name>
</gene>